<evidence type="ECO:0000313" key="2">
    <source>
        <dbReference type="Proteomes" id="UP000564425"/>
    </source>
</evidence>
<dbReference type="AlphaFoldDB" id="A0A7J9NX05"/>
<reference evidence="1 2" key="1">
    <citation type="submission" date="2020-07" db="EMBL/GenBank/DDBJ databases">
        <title>Genomic Encyclopedia of Type Strains, Phase IV (KMG-V): Genome sequencing to study the core and pangenomes of soil and plant-associated prokaryotes.</title>
        <authorList>
            <person name="Whitman W."/>
        </authorList>
    </citation>
    <scope>NUCLEOTIDE SEQUENCE [LARGE SCALE GENOMIC DNA]</scope>
    <source>
        <strain evidence="1 2">A1</strain>
    </source>
</reference>
<comment type="caution">
    <text evidence="1">The sequence shown here is derived from an EMBL/GenBank/DDBJ whole genome shotgun (WGS) entry which is preliminary data.</text>
</comment>
<dbReference type="Proteomes" id="UP000564425">
    <property type="component" value="Unassembled WGS sequence"/>
</dbReference>
<accession>A0A7J9NX05</accession>
<proteinExistence type="predicted"/>
<name>A0A7J9NX05_METMI</name>
<organism evidence="1 2">
    <name type="scientific">Methanococcus maripaludis</name>
    <name type="common">Methanococcus deltae</name>
    <dbReference type="NCBI Taxonomy" id="39152"/>
    <lineage>
        <taxon>Archaea</taxon>
        <taxon>Methanobacteriati</taxon>
        <taxon>Methanobacteriota</taxon>
        <taxon>Methanomada group</taxon>
        <taxon>Methanococci</taxon>
        <taxon>Methanococcales</taxon>
        <taxon>Methanococcaceae</taxon>
        <taxon>Methanococcus</taxon>
    </lineage>
</organism>
<dbReference type="RefSeq" id="WP_181501656.1">
    <property type="nucleotide sequence ID" value="NZ_JACDUH010000003.1"/>
</dbReference>
<sequence>MEKLSELNGSVWAELRVKAKFNELNSEFNLLVRSKSTREDVLFDAAVKQLAKLHWHSAFQNHDISVVEVNVGSARECLTFR</sequence>
<dbReference type="EMBL" id="JACDUH010000003">
    <property type="protein sequence ID" value="MBA2851837.1"/>
    <property type="molecule type" value="Genomic_DNA"/>
</dbReference>
<gene>
    <name evidence="1" type="ORF">HNP86_001996</name>
</gene>
<evidence type="ECO:0000313" key="1">
    <source>
        <dbReference type="EMBL" id="MBA2851837.1"/>
    </source>
</evidence>
<protein>
    <submittedName>
        <fullName evidence="1">Uncharacterized protein</fullName>
    </submittedName>
</protein>